<dbReference type="SUPFAM" id="SSF46565">
    <property type="entry name" value="Chaperone J-domain"/>
    <property type="match status" value="1"/>
</dbReference>
<dbReference type="CDD" id="cd06257">
    <property type="entry name" value="DnaJ"/>
    <property type="match status" value="1"/>
</dbReference>
<dbReference type="KEGG" id="mox:DAMO_0727"/>
<dbReference type="PANTHER" id="PTHR44027:SF7">
    <property type="entry name" value="DNAJ HOMOLOG SUBFAMILY C MEMBER 5 HOMOLOG"/>
    <property type="match status" value="1"/>
</dbReference>
<reference evidence="8 9" key="1">
    <citation type="journal article" date="2010" name="Nature">
        <title>Nitrite-driven anaerobic methane oxidation by oxygenic bacteria.</title>
        <authorList>
            <person name="Ettwig K.F."/>
            <person name="Butler M.K."/>
            <person name="Le Paslier D."/>
            <person name="Pelletier E."/>
            <person name="Mangenot S."/>
            <person name="Kuypers M.M.M."/>
            <person name="Schreiber F."/>
            <person name="Dutilh B.E."/>
            <person name="Zedelius J."/>
            <person name="de Beer D."/>
            <person name="Gloerich J."/>
            <person name="Wessels H.J.C.T."/>
            <person name="van Allen T."/>
            <person name="Luesken F."/>
            <person name="Wu M."/>
            <person name="van de Pas-Schoonen K.T."/>
            <person name="Op den Camp H.J.M."/>
            <person name="Janssen-Megens E.M."/>
            <person name="Francoijs K-J."/>
            <person name="Stunnenberg H."/>
            <person name="Weissenbach J."/>
            <person name="Jetten M.S.M."/>
            <person name="Strous M."/>
        </authorList>
    </citation>
    <scope>NUCLEOTIDE SEQUENCE [LARGE SCALE GENOMIC DNA]</scope>
</reference>
<evidence type="ECO:0000313" key="8">
    <source>
        <dbReference type="EMBL" id="CBE67796.1"/>
    </source>
</evidence>
<dbReference type="PANTHER" id="PTHR44027">
    <property type="entry name" value="DNAJ HOMOLOG SUBFAMILY C MEMBER 5 HOMOLOG"/>
    <property type="match status" value="1"/>
</dbReference>
<gene>
    <name evidence="8" type="ORF">DAMO_0727</name>
</gene>
<keyword evidence="5" id="KW-0449">Lipoprotein</keyword>
<dbReference type="Gene3D" id="1.10.287.110">
    <property type="entry name" value="DnaJ domain"/>
    <property type="match status" value="1"/>
</dbReference>
<feature type="domain" description="J" evidence="7">
    <location>
        <begin position="361"/>
        <end position="435"/>
    </location>
</feature>
<evidence type="ECO:0000256" key="3">
    <source>
        <dbReference type="ARBA" id="ARBA00023139"/>
    </source>
</evidence>
<evidence type="ECO:0000256" key="2">
    <source>
        <dbReference type="ARBA" id="ARBA00023136"/>
    </source>
</evidence>
<dbReference type="InterPro" id="IPR051434">
    <property type="entry name" value="DnaJ_C_subfamily_member5"/>
</dbReference>
<evidence type="ECO:0000256" key="4">
    <source>
        <dbReference type="ARBA" id="ARBA00023186"/>
    </source>
</evidence>
<keyword evidence="2" id="KW-0472">Membrane</keyword>
<dbReference type="InterPro" id="IPR011044">
    <property type="entry name" value="Quino_amine_DH_bsu"/>
</dbReference>
<dbReference type="InterPro" id="IPR036869">
    <property type="entry name" value="J_dom_sf"/>
</dbReference>
<evidence type="ECO:0000313" key="9">
    <source>
        <dbReference type="Proteomes" id="UP000006898"/>
    </source>
</evidence>
<proteinExistence type="predicted"/>
<protein>
    <recommendedName>
        <fullName evidence="7">J domain-containing protein</fullName>
    </recommendedName>
</protein>
<dbReference type="AlphaFoldDB" id="D5MLD0"/>
<keyword evidence="3" id="KW-0564">Palmitate</keyword>
<evidence type="ECO:0000256" key="5">
    <source>
        <dbReference type="ARBA" id="ARBA00023288"/>
    </source>
</evidence>
<dbReference type="InterPro" id="IPR001623">
    <property type="entry name" value="DnaJ_domain"/>
</dbReference>
<organism evidence="8 9">
    <name type="scientific">Methylomirabilis oxygeniifera</name>
    <dbReference type="NCBI Taxonomy" id="671143"/>
    <lineage>
        <taxon>Bacteria</taxon>
        <taxon>Candidatus Methylomirabilota</taxon>
        <taxon>Candidatus Methylomirabilia</taxon>
        <taxon>Candidatus Methylomirabilales</taxon>
        <taxon>Candidatus Methylomirabilaceae</taxon>
        <taxon>Candidatus Methylomirabilis</taxon>
    </lineage>
</organism>
<dbReference type="Pfam" id="PF00226">
    <property type="entry name" value="DnaJ"/>
    <property type="match status" value="1"/>
</dbReference>
<dbReference type="eggNOG" id="COG0484">
    <property type="taxonomic scope" value="Bacteria"/>
</dbReference>
<dbReference type="EMBL" id="FP565575">
    <property type="protein sequence ID" value="CBE67796.1"/>
    <property type="molecule type" value="Genomic_DNA"/>
</dbReference>
<dbReference type="GO" id="GO:0016020">
    <property type="term" value="C:membrane"/>
    <property type="evidence" value="ECO:0007669"/>
    <property type="project" value="UniProtKB-SubCell"/>
</dbReference>
<dbReference type="SMART" id="SM00271">
    <property type="entry name" value="DnaJ"/>
    <property type="match status" value="1"/>
</dbReference>
<dbReference type="STRING" id="671143.DAMO_0727"/>
<feature type="compositionally biased region" description="Basic and acidic residues" evidence="6">
    <location>
        <begin position="191"/>
        <end position="204"/>
    </location>
</feature>
<keyword evidence="4" id="KW-0143">Chaperone</keyword>
<dbReference type="HOGENOM" id="CLU_448842_0_0_0"/>
<dbReference type="PRINTS" id="PR00625">
    <property type="entry name" value="JDOMAIN"/>
</dbReference>
<dbReference type="PROSITE" id="PS50076">
    <property type="entry name" value="DNAJ_2"/>
    <property type="match status" value="1"/>
</dbReference>
<sequence length="608" mass="68741">MSILGRFLNRLTESEEGAYLAPRERAYEHTRDARTLEPAGAAIVRFAPTFKLEREATQWPDGFWNHFNSANSHYKRGHYRKAKEAYSSARSLLAGYGALDTALLRTYRKLYRGAIDKKRWDEAYQELCELFETLPSGVSDTDRRQFKKVMQVLKKSDPGFSGQPMPLQEQRQTGGEKPSAEVESASGKDIAVQRDETWERPKGEKPLRWQENQLTSGGFLAVHRRYDEQAGGYRSCNIRTYSSHGDIQSEKDWLRSFYRLKISNTGEHLIGYSDDLQMSLSTLSGDILAERSVARVADGNKYHIRCVDLSEGGMHCLFTSATRAYLLDQMLRTLCVWIMPPPPGYQVEHGGQDAGHQRIERAFATLELTGHPTQEEIRAQFRQMVFRYHPDRNPGDTAAQERTKEIIAAYKMVSEEDVAAALEGLGDREYYYQILHETELDIGDTGYSVKLRMSMSGPGDWIYATHMTARAERIYLGCYSGLIYCVDLDGNVLKVYQTDAPIDGIVERGQHLYIWTHTSLYVLGRDKVVSHIDLRGGSLKCFAEWGLIVKKGSSLVLCSADGTWLANVRFQREAHEVVPTSSGLVAYTTKERFRVSLSDAPAASSARS</sequence>
<evidence type="ECO:0000259" key="7">
    <source>
        <dbReference type="PROSITE" id="PS50076"/>
    </source>
</evidence>
<feature type="region of interest" description="Disordered" evidence="6">
    <location>
        <begin position="155"/>
        <end position="204"/>
    </location>
</feature>
<name>D5MLD0_METO1</name>
<dbReference type="GO" id="GO:0005737">
    <property type="term" value="C:cytoplasm"/>
    <property type="evidence" value="ECO:0007669"/>
    <property type="project" value="UniProtKB-ARBA"/>
</dbReference>
<accession>D5MLD0</accession>
<dbReference type="Proteomes" id="UP000006898">
    <property type="component" value="Chromosome"/>
</dbReference>
<evidence type="ECO:0000256" key="6">
    <source>
        <dbReference type="SAM" id="MobiDB-lite"/>
    </source>
</evidence>
<comment type="subcellular location">
    <subcellularLocation>
        <location evidence="1">Membrane</location>
        <topology evidence="1">Lipid-anchor</topology>
    </subcellularLocation>
</comment>
<dbReference type="SUPFAM" id="SSF50969">
    <property type="entry name" value="YVTN repeat-like/Quinoprotein amine dehydrogenase"/>
    <property type="match status" value="1"/>
</dbReference>
<evidence type="ECO:0000256" key="1">
    <source>
        <dbReference type="ARBA" id="ARBA00004635"/>
    </source>
</evidence>